<dbReference type="SUPFAM" id="SSF55811">
    <property type="entry name" value="Nudix"/>
    <property type="match status" value="1"/>
</dbReference>
<keyword evidence="3" id="KW-0547">Nucleotide-binding</keyword>
<protein>
    <recommendedName>
        <fullName evidence="2">Bis(5'-nucleosyl)-tetraphosphatase [asymmetrical]</fullName>
    </recommendedName>
    <alternativeName>
        <fullName evidence="5">Diadenosine 5',5'''-P1,P4-tetraphosphate asymmetrical hydrolase</fullName>
    </alternativeName>
</protein>
<evidence type="ECO:0000313" key="8">
    <source>
        <dbReference type="Proteomes" id="UP000316476"/>
    </source>
</evidence>
<comment type="similarity">
    <text evidence="1">Belongs to the Nudix hydrolase family.</text>
</comment>
<evidence type="ECO:0000256" key="3">
    <source>
        <dbReference type="ARBA" id="ARBA00022741"/>
    </source>
</evidence>
<dbReference type="GO" id="GO:0006754">
    <property type="term" value="P:ATP biosynthetic process"/>
    <property type="evidence" value="ECO:0007669"/>
    <property type="project" value="TreeGrafter"/>
</dbReference>
<dbReference type="InterPro" id="IPR003565">
    <property type="entry name" value="Tetra_PHTase"/>
</dbReference>
<sequence length="148" mass="17275">MTKHIADDGKVYAAGVLLVTGDPVTEFLLMRHPNRWDLPKGHRDPGEDDLQTAKREMEEEIGVSPDLVRWDPDFRFQIRYPVQYKKWAGQSYEKVVTYFLGHIDHKPEIKLTEHEGFRWWAWAPPHAIQPQTIDPLLKSVAQFWGDTP</sequence>
<dbReference type="Proteomes" id="UP000316476">
    <property type="component" value="Unassembled WGS sequence"/>
</dbReference>
<dbReference type="EMBL" id="SJPZ01000001">
    <property type="protein sequence ID" value="TWU65112.1"/>
    <property type="molecule type" value="Genomic_DNA"/>
</dbReference>
<proteinExistence type="inferred from homology"/>
<evidence type="ECO:0000256" key="2">
    <source>
        <dbReference type="ARBA" id="ARBA00018911"/>
    </source>
</evidence>
<accession>A0A5C6FPR0</accession>
<dbReference type="CDD" id="cd03428">
    <property type="entry name" value="NUDIX_Ap4A_Nudt2"/>
    <property type="match status" value="1"/>
</dbReference>
<dbReference type="RefSeq" id="WP_146410751.1">
    <property type="nucleotide sequence ID" value="NZ_SJPZ01000001.1"/>
</dbReference>
<feature type="domain" description="Nudix hydrolase" evidence="6">
    <location>
        <begin position="9"/>
        <end position="142"/>
    </location>
</feature>
<gene>
    <name evidence="7" type="ORF">V7x_06580</name>
</gene>
<evidence type="ECO:0000259" key="6">
    <source>
        <dbReference type="PROSITE" id="PS51462"/>
    </source>
</evidence>
<reference evidence="7 8" key="1">
    <citation type="submission" date="2019-02" db="EMBL/GenBank/DDBJ databases">
        <title>Deep-cultivation of Planctomycetes and their phenomic and genomic characterization uncovers novel biology.</title>
        <authorList>
            <person name="Wiegand S."/>
            <person name="Jogler M."/>
            <person name="Boedeker C."/>
            <person name="Pinto D."/>
            <person name="Vollmers J."/>
            <person name="Rivas-Marin E."/>
            <person name="Kohn T."/>
            <person name="Peeters S.H."/>
            <person name="Heuer A."/>
            <person name="Rast P."/>
            <person name="Oberbeckmann S."/>
            <person name="Bunk B."/>
            <person name="Jeske O."/>
            <person name="Meyerdierks A."/>
            <person name="Storesund J.E."/>
            <person name="Kallscheuer N."/>
            <person name="Luecker S."/>
            <person name="Lage O.M."/>
            <person name="Pohl T."/>
            <person name="Merkel B.J."/>
            <person name="Hornburger P."/>
            <person name="Mueller R.-W."/>
            <person name="Bruemmer F."/>
            <person name="Labrenz M."/>
            <person name="Spormann A.M."/>
            <person name="Op Den Camp H."/>
            <person name="Overmann J."/>
            <person name="Amann R."/>
            <person name="Jetten M.S.M."/>
            <person name="Mascher T."/>
            <person name="Medema M.H."/>
            <person name="Devos D.P."/>
            <person name="Kaster A.-K."/>
            <person name="Ovreas L."/>
            <person name="Rohde M."/>
            <person name="Galperin M.Y."/>
            <person name="Jogler C."/>
        </authorList>
    </citation>
    <scope>NUCLEOTIDE SEQUENCE [LARGE SCALE GENOMIC DNA]</scope>
    <source>
        <strain evidence="7 8">V7</strain>
    </source>
</reference>
<dbReference type="InterPro" id="IPR000086">
    <property type="entry name" value="NUDIX_hydrolase_dom"/>
</dbReference>
<dbReference type="Pfam" id="PF00293">
    <property type="entry name" value="NUDIX"/>
    <property type="match status" value="1"/>
</dbReference>
<dbReference type="PANTHER" id="PTHR21340:SF0">
    <property type="entry name" value="BIS(5'-NUCLEOSYL)-TETRAPHOSPHATASE [ASYMMETRICAL]"/>
    <property type="match status" value="1"/>
</dbReference>
<dbReference type="AlphaFoldDB" id="A0A5C6FPR0"/>
<comment type="caution">
    <text evidence="7">The sequence shown here is derived from an EMBL/GenBank/DDBJ whole genome shotgun (WGS) entry which is preliminary data.</text>
</comment>
<dbReference type="GO" id="GO:0006167">
    <property type="term" value="P:AMP biosynthetic process"/>
    <property type="evidence" value="ECO:0007669"/>
    <property type="project" value="TreeGrafter"/>
</dbReference>
<evidence type="ECO:0000256" key="4">
    <source>
        <dbReference type="ARBA" id="ARBA00022801"/>
    </source>
</evidence>
<name>A0A5C6FPR0_9PLAN</name>
<dbReference type="InterPro" id="IPR015797">
    <property type="entry name" value="NUDIX_hydrolase-like_dom_sf"/>
</dbReference>
<dbReference type="InterPro" id="IPR020084">
    <property type="entry name" value="NUDIX_hydrolase_CS"/>
</dbReference>
<dbReference type="PANTHER" id="PTHR21340">
    <property type="entry name" value="DIADENOSINE 5,5-P1,P4-TETRAPHOSPHATE PYROPHOSPHOHYDROLASE MUTT"/>
    <property type="match status" value="1"/>
</dbReference>
<dbReference type="GO" id="GO:0004081">
    <property type="term" value="F:bis(5'-nucleosyl)-tetraphosphatase (asymmetrical) activity"/>
    <property type="evidence" value="ECO:0007669"/>
    <property type="project" value="TreeGrafter"/>
</dbReference>
<evidence type="ECO:0000313" key="7">
    <source>
        <dbReference type="EMBL" id="TWU65112.1"/>
    </source>
</evidence>
<evidence type="ECO:0000256" key="1">
    <source>
        <dbReference type="ARBA" id="ARBA00005582"/>
    </source>
</evidence>
<dbReference type="PROSITE" id="PS00893">
    <property type="entry name" value="NUDIX_BOX"/>
    <property type="match status" value="1"/>
</dbReference>
<evidence type="ECO:0000256" key="5">
    <source>
        <dbReference type="ARBA" id="ARBA00032644"/>
    </source>
</evidence>
<dbReference type="GO" id="GO:0000166">
    <property type="term" value="F:nucleotide binding"/>
    <property type="evidence" value="ECO:0007669"/>
    <property type="project" value="UniProtKB-KW"/>
</dbReference>
<dbReference type="InterPro" id="IPR051325">
    <property type="entry name" value="Nudix_hydrolase_domain"/>
</dbReference>
<dbReference type="OrthoDB" id="9816289at2"/>
<dbReference type="Gene3D" id="3.90.79.10">
    <property type="entry name" value="Nucleoside Triphosphate Pyrophosphohydrolase"/>
    <property type="match status" value="1"/>
</dbReference>
<keyword evidence="4 7" id="KW-0378">Hydrolase</keyword>
<dbReference type="PROSITE" id="PS51462">
    <property type="entry name" value="NUDIX"/>
    <property type="match status" value="1"/>
</dbReference>
<organism evidence="7 8">
    <name type="scientific">Crateriforma conspicua</name>
    <dbReference type="NCBI Taxonomy" id="2527996"/>
    <lineage>
        <taxon>Bacteria</taxon>
        <taxon>Pseudomonadati</taxon>
        <taxon>Planctomycetota</taxon>
        <taxon>Planctomycetia</taxon>
        <taxon>Planctomycetales</taxon>
        <taxon>Planctomycetaceae</taxon>
        <taxon>Crateriforma</taxon>
    </lineage>
</organism>